<name>A0A9X1B2I5_9GAMM</name>
<evidence type="ECO:0000256" key="2">
    <source>
        <dbReference type="ARBA" id="ARBA00022692"/>
    </source>
</evidence>
<feature type="transmembrane region" description="Helical" evidence="5">
    <location>
        <begin position="408"/>
        <end position="425"/>
    </location>
</feature>
<keyword evidence="2 5" id="KW-0812">Transmembrane</keyword>
<dbReference type="InterPro" id="IPR051533">
    <property type="entry name" value="WaaL-like"/>
</dbReference>
<dbReference type="GO" id="GO:0016020">
    <property type="term" value="C:membrane"/>
    <property type="evidence" value="ECO:0007669"/>
    <property type="project" value="UniProtKB-SubCell"/>
</dbReference>
<dbReference type="PANTHER" id="PTHR37422">
    <property type="entry name" value="TEICHURONIC ACID BIOSYNTHESIS PROTEIN TUAE"/>
    <property type="match status" value="1"/>
</dbReference>
<feature type="transmembrane region" description="Helical" evidence="5">
    <location>
        <begin position="80"/>
        <end position="100"/>
    </location>
</feature>
<gene>
    <name evidence="7" type="ORF">CKO42_02940</name>
</gene>
<feature type="transmembrane region" description="Helical" evidence="5">
    <location>
        <begin position="175"/>
        <end position="192"/>
    </location>
</feature>
<reference evidence="7 8" key="1">
    <citation type="journal article" date="2020" name="Microorganisms">
        <title>Osmotic Adaptation and Compatible Solute Biosynthesis of Phototrophic Bacteria as Revealed from Genome Analyses.</title>
        <authorList>
            <person name="Imhoff J.F."/>
            <person name="Rahn T."/>
            <person name="Kunzel S."/>
            <person name="Keller A."/>
            <person name="Neulinger S.C."/>
        </authorList>
    </citation>
    <scope>NUCLEOTIDE SEQUENCE [LARGE SCALE GENOMIC DNA]</scope>
    <source>
        <strain evidence="7 8">DSM 25653</strain>
    </source>
</reference>
<feature type="transmembrane region" description="Helical" evidence="5">
    <location>
        <begin position="50"/>
        <end position="68"/>
    </location>
</feature>
<protein>
    <recommendedName>
        <fullName evidence="6">O-antigen ligase-related domain-containing protein</fullName>
    </recommendedName>
</protein>
<evidence type="ECO:0000256" key="3">
    <source>
        <dbReference type="ARBA" id="ARBA00022989"/>
    </source>
</evidence>
<keyword evidence="4 5" id="KW-0472">Membrane</keyword>
<evidence type="ECO:0000256" key="5">
    <source>
        <dbReference type="SAM" id="Phobius"/>
    </source>
</evidence>
<comment type="caution">
    <text evidence="7">The sequence shown here is derived from an EMBL/GenBank/DDBJ whole genome shotgun (WGS) entry which is preliminary data.</text>
</comment>
<sequence length="478" mass="53385">MISIGLFFATQLSAYVLSIIYMPAFAFLGYQSVYFLHHRTRWWYWQVPDLPYSFGMSVLVLVLAIADRRRTTESSVLGSAPLRWMWILVVLYGFTYFWAVRPDAHLNSFDDFFKLVIVVTCAYKLCSNALALNYYLYGYVFGASYLGYYLLEVGRNAGERVSNFGVIDSPDVNDLAALIVPAAILALHYFFIHVGWRRILIVIRGALIVNALVLVNSRGAFLGLFAGATFYITRVYLLGKKLKISRMRVVLVVLLGLLALVQVFDETALNRILGLKEEATLTEEQQTGSTRVFFWMAAAEMSKDHPFGLGSGAFPAMSAIYIPETVNTGSSRNRAVHSTWFQTLSEVGYPGLVIFVIMILSAFSVTQKALRQTLFCDDSRGALTVLAIQACLLSYLVSVTFLDRMRAVVLYWLIMFAACAYNVYVKQAKINGGDAGQGLQPAERSGRSWSGSTARVESTALLFRRESIAMSNQAKYPA</sequence>
<dbReference type="PANTHER" id="PTHR37422:SF13">
    <property type="entry name" value="LIPOPOLYSACCHARIDE BIOSYNTHESIS PROTEIN PA4999-RELATED"/>
    <property type="match status" value="1"/>
</dbReference>
<comment type="subcellular location">
    <subcellularLocation>
        <location evidence="1">Membrane</location>
        <topology evidence="1">Multi-pass membrane protein</topology>
    </subcellularLocation>
</comment>
<dbReference type="Pfam" id="PF04932">
    <property type="entry name" value="Wzy_C"/>
    <property type="match status" value="1"/>
</dbReference>
<feature type="transmembrane region" description="Helical" evidence="5">
    <location>
        <begin position="134"/>
        <end position="151"/>
    </location>
</feature>
<feature type="transmembrane region" description="Helical" evidence="5">
    <location>
        <begin position="221"/>
        <end position="239"/>
    </location>
</feature>
<feature type="transmembrane region" description="Helical" evidence="5">
    <location>
        <begin position="347"/>
        <end position="370"/>
    </location>
</feature>
<feature type="transmembrane region" description="Helical" evidence="5">
    <location>
        <begin position="246"/>
        <end position="264"/>
    </location>
</feature>
<proteinExistence type="predicted"/>
<dbReference type="InterPro" id="IPR007016">
    <property type="entry name" value="O-antigen_ligase-rel_domated"/>
</dbReference>
<accession>A0A9X1B2I5</accession>
<dbReference type="AlphaFoldDB" id="A0A9X1B2I5"/>
<keyword evidence="8" id="KW-1185">Reference proteome</keyword>
<evidence type="ECO:0000313" key="7">
    <source>
        <dbReference type="EMBL" id="MBK1617428.1"/>
    </source>
</evidence>
<evidence type="ECO:0000259" key="6">
    <source>
        <dbReference type="Pfam" id="PF04932"/>
    </source>
</evidence>
<organism evidence="7 8">
    <name type="scientific">Lamprobacter modestohalophilus</name>
    <dbReference type="NCBI Taxonomy" id="1064514"/>
    <lineage>
        <taxon>Bacteria</taxon>
        <taxon>Pseudomonadati</taxon>
        <taxon>Pseudomonadota</taxon>
        <taxon>Gammaproteobacteria</taxon>
        <taxon>Chromatiales</taxon>
        <taxon>Chromatiaceae</taxon>
        <taxon>Lamprobacter</taxon>
    </lineage>
</organism>
<feature type="transmembrane region" description="Helical" evidence="5">
    <location>
        <begin position="382"/>
        <end position="402"/>
    </location>
</feature>
<evidence type="ECO:0000256" key="4">
    <source>
        <dbReference type="ARBA" id="ARBA00023136"/>
    </source>
</evidence>
<feature type="domain" description="O-antigen ligase-related" evidence="6">
    <location>
        <begin position="207"/>
        <end position="356"/>
    </location>
</feature>
<dbReference type="Proteomes" id="UP001138768">
    <property type="component" value="Unassembled WGS sequence"/>
</dbReference>
<feature type="transmembrane region" description="Helical" evidence="5">
    <location>
        <begin position="12"/>
        <end position="30"/>
    </location>
</feature>
<dbReference type="RefSeq" id="WP_200238477.1">
    <property type="nucleotide sequence ID" value="NZ_NRRY01000003.1"/>
</dbReference>
<evidence type="ECO:0000256" key="1">
    <source>
        <dbReference type="ARBA" id="ARBA00004141"/>
    </source>
</evidence>
<evidence type="ECO:0000313" key="8">
    <source>
        <dbReference type="Proteomes" id="UP001138768"/>
    </source>
</evidence>
<dbReference type="EMBL" id="NRRY01000003">
    <property type="protein sequence ID" value="MBK1617428.1"/>
    <property type="molecule type" value="Genomic_DNA"/>
</dbReference>
<keyword evidence="3 5" id="KW-1133">Transmembrane helix</keyword>